<evidence type="ECO:0000313" key="3">
    <source>
        <dbReference type="EMBL" id="UWP60304.1"/>
    </source>
</evidence>
<keyword evidence="1" id="KW-0812">Transmembrane</keyword>
<keyword evidence="1" id="KW-0472">Membrane</keyword>
<evidence type="ECO:0000313" key="4">
    <source>
        <dbReference type="Proteomes" id="UP001060164"/>
    </source>
</evidence>
<sequence>MKKLFKGVFIACGILMIAGIGLGLAGLIMGGTFEGISVPFHYRGISDISENITGAASADAEDIRRIRVDMKAGKFEIEHGNYKDIQVDADQSRTKINVSTEGDTLVVSSKGRWGSKGGVARIYLPDNMDLKSAELNIKGGSLETDRLTAQEVTVDAGGGEFVCDGLIRAEDADFEVGAGSISIALLESSESDFDCSAGRIACTMTESMADYYFSGECSLGRLSYGDQEWHVNDDIEIGSEAAKRTIDAKCSVGDITIDFEK</sequence>
<dbReference type="RefSeq" id="WP_028528675.1">
    <property type="nucleotide sequence ID" value="NZ_CABLBR010000013.1"/>
</dbReference>
<proteinExistence type="predicted"/>
<accession>A0ABY5VJD8</accession>
<protein>
    <submittedName>
        <fullName evidence="3">DUF4097 domain-containing protein</fullName>
    </submittedName>
</protein>
<organism evidence="3 4">
    <name type="scientific">Ruminococcus gauvreauii</name>
    <dbReference type="NCBI Taxonomy" id="438033"/>
    <lineage>
        <taxon>Bacteria</taxon>
        <taxon>Bacillati</taxon>
        <taxon>Bacillota</taxon>
        <taxon>Clostridia</taxon>
        <taxon>Eubacteriales</taxon>
        <taxon>Oscillospiraceae</taxon>
        <taxon>Ruminococcus</taxon>
    </lineage>
</organism>
<dbReference type="InterPro" id="IPR025164">
    <property type="entry name" value="Toastrack_DUF4097"/>
</dbReference>
<dbReference type="Gene3D" id="2.160.20.120">
    <property type="match status" value="1"/>
</dbReference>
<feature type="transmembrane region" description="Helical" evidence="1">
    <location>
        <begin position="7"/>
        <end position="29"/>
    </location>
</feature>
<keyword evidence="1" id="KW-1133">Transmembrane helix</keyword>
<reference evidence="3" key="1">
    <citation type="journal article" date="2022" name="Cell">
        <title>Design, construction, and in vivo augmentation of a complex gut microbiome.</title>
        <authorList>
            <person name="Cheng A.G."/>
            <person name="Ho P.Y."/>
            <person name="Aranda-Diaz A."/>
            <person name="Jain S."/>
            <person name="Yu F.B."/>
            <person name="Meng X."/>
            <person name="Wang M."/>
            <person name="Iakiviak M."/>
            <person name="Nagashima K."/>
            <person name="Zhao A."/>
            <person name="Murugkar P."/>
            <person name="Patil A."/>
            <person name="Atabakhsh K."/>
            <person name="Weakley A."/>
            <person name="Yan J."/>
            <person name="Brumbaugh A.R."/>
            <person name="Higginbottom S."/>
            <person name="Dimas A."/>
            <person name="Shiver A.L."/>
            <person name="Deutschbauer A."/>
            <person name="Neff N."/>
            <person name="Sonnenburg J.L."/>
            <person name="Huang K.C."/>
            <person name="Fischbach M.A."/>
        </authorList>
    </citation>
    <scope>NUCLEOTIDE SEQUENCE</scope>
    <source>
        <strain evidence="3">DSM 19829</strain>
    </source>
</reference>
<dbReference type="EMBL" id="CP102290">
    <property type="protein sequence ID" value="UWP60304.1"/>
    <property type="molecule type" value="Genomic_DNA"/>
</dbReference>
<name>A0ABY5VJD8_9FIRM</name>
<gene>
    <name evidence="3" type="ORF">NQ502_04410</name>
</gene>
<evidence type="ECO:0000259" key="2">
    <source>
        <dbReference type="Pfam" id="PF13349"/>
    </source>
</evidence>
<evidence type="ECO:0000256" key="1">
    <source>
        <dbReference type="SAM" id="Phobius"/>
    </source>
</evidence>
<keyword evidence="4" id="KW-1185">Reference proteome</keyword>
<dbReference type="Pfam" id="PF13349">
    <property type="entry name" value="DUF4097"/>
    <property type="match status" value="1"/>
</dbReference>
<feature type="domain" description="DUF4097" evidence="2">
    <location>
        <begin position="63"/>
        <end position="260"/>
    </location>
</feature>
<dbReference type="Proteomes" id="UP001060164">
    <property type="component" value="Chromosome"/>
</dbReference>